<name>A0A0D2UFJ6_GOSRA</name>
<protein>
    <submittedName>
        <fullName evidence="1">Uncharacterized protein</fullName>
    </submittedName>
</protein>
<proteinExistence type="predicted"/>
<dbReference type="OMA" id="NDICTSM"/>
<dbReference type="Proteomes" id="UP000032304">
    <property type="component" value="Chromosome 9"/>
</dbReference>
<dbReference type="EMBL" id="CM001748">
    <property type="protein sequence ID" value="KJB54415.1"/>
    <property type="molecule type" value="Genomic_DNA"/>
</dbReference>
<accession>A0A0D2UFJ6</accession>
<dbReference type="AlphaFoldDB" id="A0A0D2UFJ6"/>
<reference evidence="1 2" key="1">
    <citation type="journal article" date="2012" name="Nature">
        <title>Repeated polyploidization of Gossypium genomes and the evolution of spinnable cotton fibres.</title>
        <authorList>
            <person name="Paterson A.H."/>
            <person name="Wendel J.F."/>
            <person name="Gundlach H."/>
            <person name="Guo H."/>
            <person name="Jenkins J."/>
            <person name="Jin D."/>
            <person name="Llewellyn D."/>
            <person name="Showmaker K.C."/>
            <person name="Shu S."/>
            <person name="Udall J."/>
            <person name="Yoo M.J."/>
            <person name="Byers R."/>
            <person name="Chen W."/>
            <person name="Doron-Faigenboim A."/>
            <person name="Duke M.V."/>
            <person name="Gong L."/>
            <person name="Grimwood J."/>
            <person name="Grover C."/>
            <person name="Grupp K."/>
            <person name="Hu G."/>
            <person name="Lee T.H."/>
            <person name="Li J."/>
            <person name="Lin L."/>
            <person name="Liu T."/>
            <person name="Marler B.S."/>
            <person name="Page J.T."/>
            <person name="Roberts A.W."/>
            <person name="Romanel E."/>
            <person name="Sanders W.S."/>
            <person name="Szadkowski E."/>
            <person name="Tan X."/>
            <person name="Tang H."/>
            <person name="Xu C."/>
            <person name="Wang J."/>
            <person name="Wang Z."/>
            <person name="Zhang D."/>
            <person name="Zhang L."/>
            <person name="Ashrafi H."/>
            <person name="Bedon F."/>
            <person name="Bowers J.E."/>
            <person name="Brubaker C.L."/>
            <person name="Chee P.W."/>
            <person name="Das S."/>
            <person name="Gingle A.R."/>
            <person name="Haigler C.H."/>
            <person name="Harker D."/>
            <person name="Hoffmann L.V."/>
            <person name="Hovav R."/>
            <person name="Jones D.C."/>
            <person name="Lemke C."/>
            <person name="Mansoor S."/>
            <person name="ur Rahman M."/>
            <person name="Rainville L.N."/>
            <person name="Rambani A."/>
            <person name="Reddy U.K."/>
            <person name="Rong J.K."/>
            <person name="Saranga Y."/>
            <person name="Scheffler B.E."/>
            <person name="Scheffler J.A."/>
            <person name="Stelly D.M."/>
            <person name="Triplett B.A."/>
            <person name="Van Deynze A."/>
            <person name="Vaslin M.F."/>
            <person name="Waghmare V.N."/>
            <person name="Walford S.A."/>
            <person name="Wright R.J."/>
            <person name="Zaki E.A."/>
            <person name="Zhang T."/>
            <person name="Dennis E.S."/>
            <person name="Mayer K.F."/>
            <person name="Peterson D.G."/>
            <person name="Rokhsar D.S."/>
            <person name="Wang X."/>
            <person name="Schmutz J."/>
        </authorList>
    </citation>
    <scope>NUCLEOTIDE SEQUENCE [LARGE SCALE GENOMIC DNA]</scope>
</reference>
<evidence type="ECO:0000313" key="2">
    <source>
        <dbReference type="Proteomes" id="UP000032304"/>
    </source>
</evidence>
<gene>
    <name evidence="1" type="ORF">B456_009G033200</name>
</gene>
<keyword evidence="2" id="KW-1185">Reference proteome</keyword>
<organism evidence="1 2">
    <name type="scientific">Gossypium raimondii</name>
    <name type="common">Peruvian cotton</name>
    <name type="synonym">Gossypium klotzschianum subsp. raimondii</name>
    <dbReference type="NCBI Taxonomy" id="29730"/>
    <lineage>
        <taxon>Eukaryota</taxon>
        <taxon>Viridiplantae</taxon>
        <taxon>Streptophyta</taxon>
        <taxon>Embryophyta</taxon>
        <taxon>Tracheophyta</taxon>
        <taxon>Spermatophyta</taxon>
        <taxon>Magnoliopsida</taxon>
        <taxon>eudicotyledons</taxon>
        <taxon>Gunneridae</taxon>
        <taxon>Pentapetalae</taxon>
        <taxon>rosids</taxon>
        <taxon>malvids</taxon>
        <taxon>Malvales</taxon>
        <taxon>Malvaceae</taxon>
        <taxon>Malvoideae</taxon>
        <taxon>Gossypium</taxon>
    </lineage>
</organism>
<sequence length="92" mass="9997">MHASDSGTTVQVIAALQCKCCGTSVQNDICTSMQIIVTLSCKLLTFAHILHVLLSLHLGNKITRQVNLKMSLITSPVHGSRHSVRSEGRPKM</sequence>
<evidence type="ECO:0000313" key="1">
    <source>
        <dbReference type="EMBL" id="KJB54415.1"/>
    </source>
</evidence>
<dbReference type="Gramene" id="KJB54415">
    <property type="protein sequence ID" value="KJB54415"/>
    <property type="gene ID" value="B456_009G033200"/>
</dbReference>